<dbReference type="EMBL" id="JADNYJ010000009">
    <property type="protein sequence ID" value="KAF8909280.1"/>
    <property type="molecule type" value="Genomic_DNA"/>
</dbReference>
<organism evidence="7 8">
    <name type="scientific">Gymnopilus junonius</name>
    <name type="common">Spectacular rustgill mushroom</name>
    <name type="synonym">Gymnopilus spectabilis subsp. junonius</name>
    <dbReference type="NCBI Taxonomy" id="109634"/>
    <lineage>
        <taxon>Eukaryota</taxon>
        <taxon>Fungi</taxon>
        <taxon>Dikarya</taxon>
        <taxon>Basidiomycota</taxon>
        <taxon>Agaricomycotina</taxon>
        <taxon>Agaricomycetes</taxon>
        <taxon>Agaricomycetidae</taxon>
        <taxon>Agaricales</taxon>
        <taxon>Agaricineae</taxon>
        <taxon>Hymenogastraceae</taxon>
        <taxon>Gymnopilus</taxon>
    </lineage>
</organism>
<dbReference type="InterPro" id="IPR029058">
    <property type="entry name" value="AB_hydrolase_fold"/>
</dbReference>
<evidence type="ECO:0000313" key="8">
    <source>
        <dbReference type="Proteomes" id="UP000724874"/>
    </source>
</evidence>
<reference evidence="7" key="1">
    <citation type="submission" date="2020-11" db="EMBL/GenBank/DDBJ databases">
        <authorList>
            <consortium name="DOE Joint Genome Institute"/>
            <person name="Ahrendt S."/>
            <person name="Riley R."/>
            <person name="Andreopoulos W."/>
            <person name="LaButti K."/>
            <person name="Pangilinan J."/>
            <person name="Ruiz-duenas F.J."/>
            <person name="Barrasa J.M."/>
            <person name="Sanchez-Garcia M."/>
            <person name="Camarero S."/>
            <person name="Miyauchi S."/>
            <person name="Serrano A."/>
            <person name="Linde D."/>
            <person name="Babiker R."/>
            <person name="Drula E."/>
            <person name="Ayuso-Fernandez I."/>
            <person name="Pacheco R."/>
            <person name="Padilla G."/>
            <person name="Ferreira P."/>
            <person name="Barriuso J."/>
            <person name="Kellner H."/>
            <person name="Castanera R."/>
            <person name="Alfaro M."/>
            <person name="Ramirez L."/>
            <person name="Pisabarro A.G."/>
            <person name="Kuo A."/>
            <person name="Tritt A."/>
            <person name="Lipzen A."/>
            <person name="He G."/>
            <person name="Yan M."/>
            <person name="Ng V."/>
            <person name="Cullen D."/>
            <person name="Martin F."/>
            <person name="Rosso M.-N."/>
            <person name="Henrissat B."/>
            <person name="Hibbett D."/>
            <person name="Martinez A.T."/>
            <person name="Grigoriev I.V."/>
        </authorList>
    </citation>
    <scope>NUCLEOTIDE SEQUENCE</scope>
    <source>
        <strain evidence="7">AH 44721</strain>
    </source>
</reference>
<dbReference type="SUPFAM" id="SSF53474">
    <property type="entry name" value="alpha/beta-Hydrolases"/>
    <property type="match status" value="1"/>
</dbReference>
<gene>
    <name evidence="7" type="ORF">CPB84DRAFT_1765742</name>
</gene>
<dbReference type="PANTHER" id="PTHR45856:SF25">
    <property type="entry name" value="FUNGAL LIPASE-LIKE DOMAIN-CONTAINING PROTEIN"/>
    <property type="match status" value="1"/>
</dbReference>
<proteinExistence type="inferred from homology"/>
<dbReference type="OrthoDB" id="426718at2759"/>
<dbReference type="CDD" id="cd00519">
    <property type="entry name" value="Lipase_3"/>
    <property type="match status" value="1"/>
</dbReference>
<dbReference type="Gene3D" id="3.40.50.1820">
    <property type="entry name" value="alpha/beta hydrolase"/>
    <property type="match status" value="1"/>
</dbReference>
<feature type="chain" id="PRO_5040431926" evidence="5">
    <location>
        <begin position="28"/>
        <end position="310"/>
    </location>
</feature>
<evidence type="ECO:0000256" key="3">
    <source>
        <dbReference type="ARBA" id="ARBA00047591"/>
    </source>
</evidence>
<dbReference type="InterPro" id="IPR002921">
    <property type="entry name" value="Fungal_lipase-type"/>
</dbReference>
<protein>
    <submittedName>
        <fullName evidence="7">Lipase</fullName>
    </submittedName>
</protein>
<comment type="similarity">
    <text evidence="2">Belongs to the AB hydrolase superfamily. Lipase family. Class 3 subfamily.</text>
</comment>
<comment type="caution">
    <text evidence="7">The sequence shown here is derived from an EMBL/GenBank/DDBJ whole genome shotgun (WGS) entry which is preliminary data.</text>
</comment>
<dbReference type="PANTHER" id="PTHR45856">
    <property type="entry name" value="ALPHA/BETA-HYDROLASES SUPERFAMILY PROTEIN"/>
    <property type="match status" value="1"/>
</dbReference>
<dbReference type="AlphaFoldDB" id="A0A9P5TSD9"/>
<evidence type="ECO:0000313" key="7">
    <source>
        <dbReference type="EMBL" id="KAF8909280.1"/>
    </source>
</evidence>
<comment type="catalytic activity">
    <reaction evidence="3">
        <text>a diacylglycerol + H2O = a monoacylglycerol + a fatty acid + H(+)</text>
        <dbReference type="Rhea" id="RHEA:32731"/>
        <dbReference type="ChEBI" id="CHEBI:15377"/>
        <dbReference type="ChEBI" id="CHEBI:15378"/>
        <dbReference type="ChEBI" id="CHEBI:17408"/>
        <dbReference type="ChEBI" id="CHEBI:18035"/>
        <dbReference type="ChEBI" id="CHEBI:28868"/>
    </reaction>
</comment>
<evidence type="ECO:0000256" key="2">
    <source>
        <dbReference type="ARBA" id="ARBA00043996"/>
    </source>
</evidence>
<accession>A0A9P5TSD9</accession>
<keyword evidence="5" id="KW-0732">Signal</keyword>
<name>A0A9P5TSD9_GYMJU</name>
<evidence type="ECO:0000256" key="5">
    <source>
        <dbReference type="SAM" id="SignalP"/>
    </source>
</evidence>
<dbReference type="Proteomes" id="UP000724874">
    <property type="component" value="Unassembled WGS sequence"/>
</dbReference>
<keyword evidence="1" id="KW-1015">Disulfide bond</keyword>
<evidence type="ECO:0000256" key="1">
    <source>
        <dbReference type="ARBA" id="ARBA00023157"/>
    </source>
</evidence>
<dbReference type="GO" id="GO:0006629">
    <property type="term" value="P:lipid metabolic process"/>
    <property type="evidence" value="ECO:0007669"/>
    <property type="project" value="InterPro"/>
</dbReference>
<feature type="domain" description="Fungal lipase-type" evidence="6">
    <location>
        <begin position="107"/>
        <end position="245"/>
    </location>
</feature>
<dbReference type="InterPro" id="IPR051218">
    <property type="entry name" value="Sec_MonoDiacylglyc_Lipase"/>
</dbReference>
<comment type="catalytic activity">
    <reaction evidence="4">
        <text>a monoacylglycerol + H2O = glycerol + a fatty acid + H(+)</text>
        <dbReference type="Rhea" id="RHEA:15245"/>
        <dbReference type="ChEBI" id="CHEBI:15377"/>
        <dbReference type="ChEBI" id="CHEBI:15378"/>
        <dbReference type="ChEBI" id="CHEBI:17408"/>
        <dbReference type="ChEBI" id="CHEBI:17754"/>
        <dbReference type="ChEBI" id="CHEBI:28868"/>
    </reaction>
</comment>
<evidence type="ECO:0000259" key="6">
    <source>
        <dbReference type="Pfam" id="PF01764"/>
    </source>
</evidence>
<keyword evidence="8" id="KW-1185">Reference proteome</keyword>
<sequence length="310" mass="32953">MARFSFLRASVATLFATAGLFGLPGQAAPLRRTASITALSTADITSFRPFSFYAAMAYCQPSQILAKSCGQNCDANPTFEPVASGGDGIDVQFWYVGIDPTLQSVVVGHQGTDPSKIVPLLTDGDFFLTKLNSTLFPSVSSSIEVHSGFADEHAKTATSVLASVQTALQKSGLKKVTLVGHSLGAALSLIESVYLPQFLPGVTFKMIGYGLPRVGNQAFASYIDANVDLDHVNNKEDFVPTLPGIFLGFHHPQGEKHIQDDNSWLDCPGDDNSDKKCTTGDVSNVFEGQLSDHDGPYDIVTMGSSTCASS</sequence>
<evidence type="ECO:0000256" key="4">
    <source>
        <dbReference type="ARBA" id="ARBA00048461"/>
    </source>
</evidence>
<feature type="signal peptide" evidence="5">
    <location>
        <begin position="1"/>
        <end position="27"/>
    </location>
</feature>
<dbReference type="Pfam" id="PF01764">
    <property type="entry name" value="Lipase_3"/>
    <property type="match status" value="1"/>
</dbReference>